<dbReference type="InterPro" id="IPR013830">
    <property type="entry name" value="SGNH_hydro"/>
</dbReference>
<feature type="domain" description="BIG2" evidence="2">
    <location>
        <begin position="461"/>
        <end position="538"/>
    </location>
</feature>
<name>A0A5M8P445_9BACT</name>
<evidence type="ECO:0000313" key="4">
    <source>
        <dbReference type="Proteomes" id="UP000324575"/>
    </source>
</evidence>
<dbReference type="GO" id="GO:0004622">
    <property type="term" value="F:phosphatidylcholine lysophospholipase activity"/>
    <property type="evidence" value="ECO:0007669"/>
    <property type="project" value="TreeGrafter"/>
</dbReference>
<comment type="caution">
    <text evidence="3">The sequence shown here is derived from an EMBL/GenBank/DDBJ whole genome shotgun (WGS) entry which is preliminary data.</text>
</comment>
<gene>
    <name evidence="3" type="ORF">EZS26_000905</name>
</gene>
<dbReference type="CDD" id="cd00229">
    <property type="entry name" value="SGNH_hydrolase"/>
    <property type="match status" value="1"/>
</dbReference>
<dbReference type="PANTHER" id="PTHR30383:SF5">
    <property type="entry name" value="SGNH HYDROLASE-TYPE ESTERASE DOMAIN-CONTAINING PROTEIN"/>
    <property type="match status" value="1"/>
</dbReference>
<dbReference type="Proteomes" id="UP000324575">
    <property type="component" value="Unassembled WGS sequence"/>
</dbReference>
<dbReference type="InterPro" id="IPR051532">
    <property type="entry name" value="Ester_Hydrolysis_Enzymes"/>
</dbReference>
<dbReference type="Gene3D" id="2.60.40.1080">
    <property type="match status" value="1"/>
</dbReference>
<dbReference type="InterPro" id="IPR036514">
    <property type="entry name" value="SGNH_hydro_sf"/>
</dbReference>
<keyword evidence="1" id="KW-0732">Signal</keyword>
<dbReference type="Pfam" id="PF13472">
    <property type="entry name" value="Lipase_GDSL_2"/>
    <property type="match status" value="1"/>
</dbReference>
<dbReference type="SMART" id="SM00635">
    <property type="entry name" value="BID_2"/>
    <property type="match status" value="1"/>
</dbReference>
<dbReference type="PANTHER" id="PTHR30383">
    <property type="entry name" value="THIOESTERASE 1/PROTEASE 1/LYSOPHOSPHOLIPASE L1"/>
    <property type="match status" value="1"/>
</dbReference>
<dbReference type="SUPFAM" id="SSF49899">
    <property type="entry name" value="Concanavalin A-like lectins/glucanases"/>
    <property type="match status" value="1"/>
</dbReference>
<proteinExistence type="predicted"/>
<dbReference type="Gene3D" id="2.60.120.200">
    <property type="match status" value="1"/>
</dbReference>
<dbReference type="SUPFAM" id="SSF49373">
    <property type="entry name" value="Invasin/intimin cell-adhesion fragments"/>
    <property type="match status" value="1"/>
</dbReference>
<protein>
    <recommendedName>
        <fullName evidence="2">BIG2 domain-containing protein</fullName>
    </recommendedName>
</protein>
<reference evidence="3 4" key="1">
    <citation type="submission" date="2019-03" db="EMBL/GenBank/DDBJ databases">
        <title>Single cell metagenomics reveals metabolic interactions within the superorganism composed of flagellate Streblomastix strix and complex community of Bacteroidetes bacteria on its surface.</title>
        <authorList>
            <person name="Treitli S.C."/>
            <person name="Kolisko M."/>
            <person name="Husnik F."/>
            <person name="Keeling P."/>
            <person name="Hampl V."/>
        </authorList>
    </citation>
    <scope>NUCLEOTIDE SEQUENCE [LARGE SCALE GENOMIC DNA]</scope>
    <source>
        <strain evidence="3">St1</strain>
    </source>
</reference>
<dbReference type="Pfam" id="PF02368">
    <property type="entry name" value="Big_2"/>
    <property type="match status" value="1"/>
</dbReference>
<sequence length="1006" mass="108961">MKKTILYFLSILLCSSFHLFGQTLTQKFYLDFGQDNSGEGRHTTNVDNNGNYWNNVVAPNGSPSNLNAGLTVQLKSSTNQSTAYVLEVARAIHSNGGGNGGLATPDPALLGDLAVGTATEDYFFLDGNMGKGLFKFKNLDPDKAYQFSIYGCRTASGAQRGVIYSLSGKNGSHGKQLNTGTGIGANGYDGNNNNVWVSTPIVPTDNGEIMLELGRLFTDQMGYISALKMEEYSDYTLPVAEKRFYIDFGKNNNGLDGAPTPSPDTNGNYWNNMYSNDDGPTSGIVNPSFNLVSATNETTAYALEQTGNNPQWNGVRNGALGGTDSPNEPTAALLGDLAIKTATYDYLFLDGTQTSVLNFKNLNPAKRYRFNVFGSRTDTGNEGRIGRIEITGANNCTGIHQMGGAGIGTNGEGYNNKNIFVSDLIIPDATGKIVLTLTRWIGFSHINCIKLEEIDGEELPLATAIEISGGTAITACGRSLQLTVTSTPQVSVYPSVAWSVNDGDIARITETGKLYANANGKVTVTATATHGNGTILTDSKEITVSNQNIGDYSLAIMGSSVPSGTGADSGKGYAQLYQQYLQNGAEHRWAVTNISIGGNTTTDVTNRWDNDFLPTCSRYIYYGLSLGNEGIHERGQAAFDSWRDNMLTLIERARSHGKVPFVGNNYPRGDFNTADYNFVKQLNLLTHEWDVPSVNFLGAIDNGAGQWATNYVADNAHPNTAGHAEMFYAIVPSLLDAVADEKPQPVRTGNTSLSLVKTDQVKRIAFTPEGTLHSFTLSFAFKTTGTGTIASFVTAAGDTARLILGSDGKLTYKTQVSPDALNDDNWHTASLTHYYAWGKTQLYIDGERISRSTLINEKLVPVKFHLNDFTNAPQSVDYRELFFFRAGMCAEEMTALYGGKMLKSSLEIYAPLNGSADTEQEVLKNLAQSLNTLTFGEQDIITGLSETVFDKDQEIKEIAVYSLTGQKLFCTTESKFDYHEKLSAGIFIAKVVTTQGAVLSRKIVVR</sequence>
<dbReference type="Gene3D" id="3.40.50.1110">
    <property type="entry name" value="SGNH hydrolase"/>
    <property type="match status" value="1"/>
</dbReference>
<dbReference type="InterPro" id="IPR003343">
    <property type="entry name" value="Big_2"/>
</dbReference>
<feature type="chain" id="PRO_5024459919" description="BIG2 domain-containing protein" evidence="1">
    <location>
        <begin position="22"/>
        <end position="1006"/>
    </location>
</feature>
<dbReference type="InterPro" id="IPR008964">
    <property type="entry name" value="Invasin/intimin_cell_adhesion"/>
</dbReference>
<dbReference type="SUPFAM" id="SSF52266">
    <property type="entry name" value="SGNH hydrolase"/>
    <property type="match status" value="1"/>
</dbReference>
<evidence type="ECO:0000256" key="1">
    <source>
        <dbReference type="SAM" id="SignalP"/>
    </source>
</evidence>
<organism evidence="3 4">
    <name type="scientific">Candidatus Ordinivivax streblomastigis</name>
    <dbReference type="NCBI Taxonomy" id="2540710"/>
    <lineage>
        <taxon>Bacteria</taxon>
        <taxon>Pseudomonadati</taxon>
        <taxon>Bacteroidota</taxon>
        <taxon>Bacteroidia</taxon>
        <taxon>Bacteroidales</taxon>
        <taxon>Candidatus Ordinivivax</taxon>
    </lineage>
</organism>
<evidence type="ECO:0000259" key="2">
    <source>
        <dbReference type="SMART" id="SM00635"/>
    </source>
</evidence>
<evidence type="ECO:0000313" key="3">
    <source>
        <dbReference type="EMBL" id="KAA6303010.1"/>
    </source>
</evidence>
<dbReference type="GO" id="GO:0005975">
    <property type="term" value="P:carbohydrate metabolic process"/>
    <property type="evidence" value="ECO:0007669"/>
    <property type="project" value="UniProtKB-ARBA"/>
</dbReference>
<feature type="signal peptide" evidence="1">
    <location>
        <begin position="1"/>
        <end position="21"/>
    </location>
</feature>
<dbReference type="GO" id="GO:0004553">
    <property type="term" value="F:hydrolase activity, hydrolyzing O-glycosyl compounds"/>
    <property type="evidence" value="ECO:0007669"/>
    <property type="project" value="UniProtKB-ARBA"/>
</dbReference>
<dbReference type="EMBL" id="SNRX01000004">
    <property type="protein sequence ID" value="KAA6303010.1"/>
    <property type="molecule type" value="Genomic_DNA"/>
</dbReference>
<dbReference type="AlphaFoldDB" id="A0A5M8P445"/>
<dbReference type="InterPro" id="IPR013320">
    <property type="entry name" value="ConA-like_dom_sf"/>
</dbReference>
<accession>A0A5M8P445</accession>